<dbReference type="RefSeq" id="WP_245905231.1">
    <property type="nucleotide sequence ID" value="NZ_QBKI01000016.1"/>
</dbReference>
<accession>A0A2T5Y3E2</accession>
<feature type="domain" description="GH16" evidence="3">
    <location>
        <begin position="44"/>
        <end position="289"/>
    </location>
</feature>
<dbReference type="PANTHER" id="PTHR10963:SF55">
    <property type="entry name" value="GLYCOSIDE HYDROLASE FAMILY 16 PROTEIN"/>
    <property type="match status" value="1"/>
</dbReference>
<evidence type="ECO:0000256" key="2">
    <source>
        <dbReference type="SAM" id="SignalP"/>
    </source>
</evidence>
<dbReference type="GO" id="GO:0005975">
    <property type="term" value="P:carbohydrate metabolic process"/>
    <property type="evidence" value="ECO:0007669"/>
    <property type="project" value="InterPro"/>
</dbReference>
<dbReference type="Gene3D" id="2.60.120.200">
    <property type="match status" value="1"/>
</dbReference>
<keyword evidence="5" id="KW-1185">Reference proteome</keyword>
<evidence type="ECO:0000313" key="5">
    <source>
        <dbReference type="Proteomes" id="UP000244225"/>
    </source>
</evidence>
<proteinExistence type="inferred from homology"/>
<keyword evidence="4" id="KW-0378">Hydrolase</keyword>
<dbReference type="PROSITE" id="PS51762">
    <property type="entry name" value="GH16_2"/>
    <property type="match status" value="1"/>
</dbReference>
<feature type="chain" id="PRO_5015774941" evidence="2">
    <location>
        <begin position="24"/>
        <end position="289"/>
    </location>
</feature>
<dbReference type="EMBL" id="QBKI01000016">
    <property type="protein sequence ID" value="PTX10692.1"/>
    <property type="molecule type" value="Genomic_DNA"/>
</dbReference>
<evidence type="ECO:0000259" key="3">
    <source>
        <dbReference type="PROSITE" id="PS51762"/>
    </source>
</evidence>
<feature type="signal peptide" evidence="2">
    <location>
        <begin position="1"/>
        <end position="23"/>
    </location>
</feature>
<dbReference type="InterPro" id="IPR000757">
    <property type="entry name" value="Beta-glucanase-like"/>
</dbReference>
<reference evidence="4 5" key="1">
    <citation type="submission" date="2018-04" db="EMBL/GenBank/DDBJ databases">
        <title>Genomic Encyclopedia of Archaeal and Bacterial Type Strains, Phase II (KMG-II): from individual species to whole genera.</title>
        <authorList>
            <person name="Goeker M."/>
        </authorList>
    </citation>
    <scope>NUCLEOTIDE SEQUENCE [LARGE SCALE GENOMIC DNA]</scope>
    <source>
        <strain evidence="4 5">DSM 100162</strain>
    </source>
</reference>
<dbReference type="Pfam" id="PF00722">
    <property type="entry name" value="Glyco_hydro_16"/>
    <property type="match status" value="1"/>
</dbReference>
<dbReference type="GO" id="GO:0004553">
    <property type="term" value="F:hydrolase activity, hydrolyzing O-glycosyl compounds"/>
    <property type="evidence" value="ECO:0007669"/>
    <property type="project" value="InterPro"/>
</dbReference>
<evidence type="ECO:0000256" key="1">
    <source>
        <dbReference type="ARBA" id="ARBA00006865"/>
    </source>
</evidence>
<evidence type="ECO:0000313" key="4">
    <source>
        <dbReference type="EMBL" id="PTX10692.1"/>
    </source>
</evidence>
<dbReference type="Proteomes" id="UP000244225">
    <property type="component" value="Unassembled WGS sequence"/>
</dbReference>
<comment type="caution">
    <text evidence="4">The sequence shown here is derived from an EMBL/GenBank/DDBJ whole genome shotgun (WGS) entry which is preliminary data.</text>
</comment>
<protein>
    <submittedName>
        <fullName evidence="4">Glycosyl hydrolase family 16</fullName>
    </submittedName>
</protein>
<sequence>MLLLGIKQMLLALIACGTVFSYAACSQKDEPKPYIATPTAPVDKNWKFEATPVWADEFDYTGAPDPKKWGYDTGGHGWGNNELQYYTDKAANASVANGVLTITARKENEGGMEYTSARLVTKNKGDFLYGRIEVRAKLPTGKGTWPAIWMLPTDWAYGGWPKSGEIDIMEHVGYDQNNVHITVHTEDYNHGKGTQKGKSKIVPTASTAFHNYRVDWTPYSIKGFIDDEKVFEFINEGKGFASWPFDKRFHLLLNIAVGGNWGGAQGVDPTVYPQSMEVDYVRVYKLIEG</sequence>
<dbReference type="PANTHER" id="PTHR10963">
    <property type="entry name" value="GLYCOSYL HYDROLASE-RELATED"/>
    <property type="match status" value="1"/>
</dbReference>
<dbReference type="AlphaFoldDB" id="A0A2T5Y3E2"/>
<keyword evidence="2" id="KW-0732">Signal</keyword>
<dbReference type="SUPFAM" id="SSF49899">
    <property type="entry name" value="Concanavalin A-like lectins/glucanases"/>
    <property type="match status" value="1"/>
</dbReference>
<gene>
    <name evidence="4" type="ORF">C8N40_11633</name>
</gene>
<dbReference type="InterPro" id="IPR050546">
    <property type="entry name" value="Glycosyl_Hydrlase_16"/>
</dbReference>
<dbReference type="CDD" id="cd08023">
    <property type="entry name" value="GH16_laminarinase_like"/>
    <property type="match status" value="1"/>
</dbReference>
<name>A0A2T5Y3E2_9BACT</name>
<comment type="similarity">
    <text evidence="1">Belongs to the glycosyl hydrolase 16 family.</text>
</comment>
<organism evidence="4 5">
    <name type="scientific">Pontibacter mucosus</name>
    <dbReference type="NCBI Taxonomy" id="1649266"/>
    <lineage>
        <taxon>Bacteria</taxon>
        <taxon>Pseudomonadati</taxon>
        <taxon>Bacteroidota</taxon>
        <taxon>Cytophagia</taxon>
        <taxon>Cytophagales</taxon>
        <taxon>Hymenobacteraceae</taxon>
        <taxon>Pontibacter</taxon>
    </lineage>
</organism>
<dbReference type="InterPro" id="IPR013320">
    <property type="entry name" value="ConA-like_dom_sf"/>
</dbReference>